<feature type="domain" description="EamA" evidence="8">
    <location>
        <begin position="66"/>
        <end position="199"/>
    </location>
</feature>
<comment type="similarity">
    <text evidence="2">Belongs to the EamA transporter family.</text>
</comment>
<proteinExistence type="inferred from homology"/>
<feature type="transmembrane region" description="Helical" evidence="7">
    <location>
        <begin position="242"/>
        <end position="265"/>
    </location>
</feature>
<comment type="caution">
    <text evidence="9">The sequence shown here is derived from an EMBL/GenBank/DDBJ whole genome shotgun (WGS) entry which is preliminary data.</text>
</comment>
<feature type="transmembrane region" description="Helical" evidence="7">
    <location>
        <begin position="302"/>
        <end position="320"/>
    </location>
</feature>
<evidence type="ECO:0000256" key="5">
    <source>
        <dbReference type="ARBA" id="ARBA00023136"/>
    </source>
</evidence>
<feature type="transmembrane region" description="Helical" evidence="7">
    <location>
        <begin position="271"/>
        <end position="290"/>
    </location>
</feature>
<dbReference type="Pfam" id="PF00892">
    <property type="entry name" value="EamA"/>
    <property type="match status" value="2"/>
</dbReference>
<feature type="compositionally biased region" description="Low complexity" evidence="6">
    <location>
        <begin position="1"/>
        <end position="30"/>
    </location>
</feature>
<dbReference type="PANTHER" id="PTHR32322:SF2">
    <property type="entry name" value="EAMA DOMAIN-CONTAINING PROTEIN"/>
    <property type="match status" value="1"/>
</dbReference>
<dbReference type="Proteomes" id="UP000625527">
    <property type="component" value="Unassembled WGS sequence"/>
</dbReference>
<reference evidence="9 10" key="1">
    <citation type="submission" date="2020-10" db="EMBL/GenBank/DDBJ databases">
        <title>Myceligenerans pegani sp. nov., an endophytic actinomycete isolated from Peganum harmala L. in Xinjiang, China.</title>
        <authorList>
            <person name="Xin L."/>
        </authorList>
    </citation>
    <scope>NUCLEOTIDE SEQUENCE [LARGE SCALE GENOMIC DNA]</scope>
    <source>
        <strain evidence="9 10">TRM65318</strain>
    </source>
</reference>
<feature type="transmembrane region" description="Helical" evidence="7">
    <location>
        <begin position="127"/>
        <end position="149"/>
    </location>
</feature>
<feature type="transmembrane region" description="Helical" evidence="7">
    <location>
        <begin position="183"/>
        <end position="202"/>
    </location>
</feature>
<feature type="transmembrane region" description="Helical" evidence="7">
    <location>
        <begin position="326"/>
        <end position="345"/>
    </location>
</feature>
<dbReference type="EMBL" id="JADAQT010000055">
    <property type="protein sequence ID" value="MBE1875010.1"/>
    <property type="molecule type" value="Genomic_DNA"/>
</dbReference>
<feature type="transmembrane region" description="Helical" evidence="7">
    <location>
        <begin position="208"/>
        <end position="230"/>
    </location>
</feature>
<dbReference type="InterPro" id="IPR037185">
    <property type="entry name" value="EmrE-like"/>
</dbReference>
<keyword evidence="4 7" id="KW-1133">Transmembrane helix</keyword>
<feature type="region of interest" description="Disordered" evidence="6">
    <location>
        <begin position="1"/>
        <end position="60"/>
    </location>
</feature>
<dbReference type="InterPro" id="IPR050638">
    <property type="entry name" value="AA-Vitamin_Transporters"/>
</dbReference>
<feature type="compositionally biased region" description="Gly residues" evidence="6">
    <location>
        <begin position="49"/>
        <end position="60"/>
    </location>
</feature>
<dbReference type="RefSeq" id="WP_192861577.1">
    <property type="nucleotide sequence ID" value="NZ_JADAQT010000055.1"/>
</dbReference>
<accession>A0ABR9MUG5</accession>
<dbReference type="SUPFAM" id="SSF103481">
    <property type="entry name" value="Multidrug resistance efflux transporter EmrE"/>
    <property type="match status" value="2"/>
</dbReference>
<comment type="subcellular location">
    <subcellularLocation>
        <location evidence="1">Membrane</location>
        <topology evidence="1">Multi-pass membrane protein</topology>
    </subcellularLocation>
</comment>
<feature type="region of interest" description="Disordered" evidence="6">
    <location>
        <begin position="345"/>
        <end position="375"/>
    </location>
</feature>
<evidence type="ECO:0000256" key="3">
    <source>
        <dbReference type="ARBA" id="ARBA00022692"/>
    </source>
</evidence>
<name>A0ABR9MUG5_9MICO</name>
<feature type="transmembrane region" description="Helical" evidence="7">
    <location>
        <begin position="94"/>
        <end position="115"/>
    </location>
</feature>
<evidence type="ECO:0000256" key="1">
    <source>
        <dbReference type="ARBA" id="ARBA00004141"/>
    </source>
</evidence>
<keyword evidence="5 7" id="KW-0472">Membrane</keyword>
<feature type="transmembrane region" description="Helical" evidence="7">
    <location>
        <begin position="155"/>
        <end position="176"/>
    </location>
</feature>
<protein>
    <submittedName>
        <fullName evidence="9">DMT family transporter</fullName>
    </submittedName>
</protein>
<dbReference type="PANTHER" id="PTHR32322">
    <property type="entry name" value="INNER MEMBRANE TRANSPORTER"/>
    <property type="match status" value="1"/>
</dbReference>
<evidence type="ECO:0000259" key="8">
    <source>
        <dbReference type="Pfam" id="PF00892"/>
    </source>
</evidence>
<evidence type="ECO:0000256" key="6">
    <source>
        <dbReference type="SAM" id="MobiDB-lite"/>
    </source>
</evidence>
<evidence type="ECO:0000313" key="9">
    <source>
        <dbReference type="EMBL" id="MBE1875010.1"/>
    </source>
</evidence>
<evidence type="ECO:0000256" key="4">
    <source>
        <dbReference type="ARBA" id="ARBA00022989"/>
    </source>
</evidence>
<keyword evidence="3 7" id="KW-0812">Transmembrane</keyword>
<organism evidence="9 10">
    <name type="scientific">Myceligenerans pegani</name>
    <dbReference type="NCBI Taxonomy" id="2776917"/>
    <lineage>
        <taxon>Bacteria</taxon>
        <taxon>Bacillati</taxon>
        <taxon>Actinomycetota</taxon>
        <taxon>Actinomycetes</taxon>
        <taxon>Micrococcales</taxon>
        <taxon>Promicromonosporaceae</taxon>
        <taxon>Myceligenerans</taxon>
    </lineage>
</organism>
<feature type="transmembrane region" description="Helical" evidence="7">
    <location>
        <begin position="68"/>
        <end position="88"/>
    </location>
</feature>
<evidence type="ECO:0000256" key="7">
    <source>
        <dbReference type="SAM" id="Phobius"/>
    </source>
</evidence>
<evidence type="ECO:0000313" key="10">
    <source>
        <dbReference type="Proteomes" id="UP000625527"/>
    </source>
</evidence>
<sequence>MTGTTTGETTVGATSAAGGAQGATPGAVTVPDAGTGPGLPGAGSQDGVRGTGIRGTGGRGIGTRRTGAVYAALGMAMVGSLVAVSGTFDDAPLFAVQALRYLLAAAILALVLRGAGRAAPRPRGREWAWLAGVALSGLVLFNVAVVRGVEHAEPAVIGVAVAAVPVLLALVGPLAARSWPAPAVVAGAVVVTAGAVLVTGGGRTDAAGVGYALLTLVCEAGFTLLAVPVLRRLGPHGVTLHATWIAAAGFVVLSLTAEGPAAVLALEPDHLLATLHLAVFVTVVAFLLWYTAVGRLGPGRAGLFTGVVPVTSAVGGVLLGEPVPGPAVWFGIVVVAIGVGVGMRAGPDHSSDRRIPRTRARRSETWRSNPRSLGE</sequence>
<evidence type="ECO:0000256" key="2">
    <source>
        <dbReference type="ARBA" id="ARBA00007362"/>
    </source>
</evidence>
<feature type="compositionally biased region" description="Polar residues" evidence="6">
    <location>
        <begin position="366"/>
        <end position="375"/>
    </location>
</feature>
<feature type="domain" description="EamA" evidence="8">
    <location>
        <begin position="208"/>
        <end position="339"/>
    </location>
</feature>
<feature type="compositionally biased region" description="Basic and acidic residues" evidence="6">
    <location>
        <begin position="346"/>
        <end position="365"/>
    </location>
</feature>
<gene>
    <name evidence="9" type="ORF">IHE71_04690</name>
</gene>
<keyword evidence="10" id="KW-1185">Reference proteome</keyword>
<dbReference type="InterPro" id="IPR000620">
    <property type="entry name" value="EamA_dom"/>
</dbReference>